<accession>A0A564ZK40</accession>
<sequence length="127" mass="14277">MRPWIRWFPSALWGLLILLLSSQPETFFPFTASQGRQYRLIHYHMEIAVHLVEFCVFFLLVAWPLRSRGRPWVAVIGHAFGAVVVLSVLNESVQALTPTRTFDVGDMRVDVLGAGLGALLALGTDRN</sequence>
<dbReference type="EMBL" id="CABIKM010000027">
    <property type="protein sequence ID" value="VUZ85543.1"/>
    <property type="molecule type" value="Genomic_DNA"/>
</dbReference>
<reference evidence="3 4" key="1">
    <citation type="submission" date="2019-07" db="EMBL/GenBank/DDBJ databases">
        <authorList>
            <person name="Cremers G."/>
        </authorList>
    </citation>
    <scope>NUCLEOTIDE SEQUENCE [LARGE SCALE GENOMIC DNA]</scope>
</reference>
<protein>
    <submittedName>
        <fullName evidence="3">VanZ like family protein</fullName>
    </submittedName>
</protein>
<proteinExistence type="predicted"/>
<feature type="transmembrane region" description="Helical" evidence="1">
    <location>
        <begin position="72"/>
        <end position="89"/>
    </location>
</feature>
<evidence type="ECO:0000256" key="1">
    <source>
        <dbReference type="SAM" id="Phobius"/>
    </source>
</evidence>
<evidence type="ECO:0000313" key="4">
    <source>
        <dbReference type="Proteomes" id="UP000334340"/>
    </source>
</evidence>
<evidence type="ECO:0000313" key="3">
    <source>
        <dbReference type="EMBL" id="VUZ85543.1"/>
    </source>
</evidence>
<feature type="domain" description="VanZ-like" evidence="2">
    <location>
        <begin position="38"/>
        <end position="121"/>
    </location>
</feature>
<feature type="transmembrane region" description="Helical" evidence="1">
    <location>
        <begin position="48"/>
        <end position="65"/>
    </location>
</feature>
<keyword evidence="1" id="KW-0812">Transmembrane</keyword>
<dbReference type="InterPro" id="IPR006976">
    <property type="entry name" value="VanZ-like"/>
</dbReference>
<dbReference type="AlphaFoldDB" id="A0A564ZK40"/>
<organism evidence="3 4">
    <name type="scientific">Candidatus Methylomirabilis lanthanidiphila</name>
    <dbReference type="NCBI Taxonomy" id="2211376"/>
    <lineage>
        <taxon>Bacteria</taxon>
        <taxon>Candidatus Methylomirabilota</taxon>
        <taxon>Candidatus Methylomirabilia</taxon>
        <taxon>Candidatus Methylomirabilales</taxon>
        <taxon>Candidatus Methylomirabilaceae</taxon>
        <taxon>Candidatus Methylomirabilis</taxon>
    </lineage>
</organism>
<dbReference type="NCBIfam" id="NF037970">
    <property type="entry name" value="vanZ_1"/>
    <property type="match status" value="1"/>
</dbReference>
<dbReference type="Proteomes" id="UP000334340">
    <property type="component" value="Unassembled WGS sequence"/>
</dbReference>
<keyword evidence="4" id="KW-1185">Reference proteome</keyword>
<name>A0A564ZK40_9BACT</name>
<gene>
    <name evidence="3" type="ORF">MELA_01928</name>
</gene>
<keyword evidence="1" id="KW-0472">Membrane</keyword>
<dbReference type="Pfam" id="PF04892">
    <property type="entry name" value="VanZ"/>
    <property type="match status" value="1"/>
</dbReference>
<evidence type="ECO:0000259" key="2">
    <source>
        <dbReference type="Pfam" id="PF04892"/>
    </source>
</evidence>
<keyword evidence="1" id="KW-1133">Transmembrane helix</keyword>